<dbReference type="Pfam" id="PF01555">
    <property type="entry name" value="N6_N4_Mtase"/>
    <property type="match status" value="1"/>
</dbReference>
<evidence type="ECO:0000313" key="5">
    <source>
        <dbReference type="EMBL" id="PAF55566.1"/>
    </source>
</evidence>
<gene>
    <name evidence="5" type="ORF">CJF60_02245</name>
</gene>
<dbReference type="InterPro" id="IPR029063">
    <property type="entry name" value="SAM-dependent_MTases_sf"/>
</dbReference>
<organism evidence="5 6">
    <name type="scientific">Mycoplasmopsis agassizii</name>
    <dbReference type="NCBI Taxonomy" id="33922"/>
    <lineage>
        <taxon>Bacteria</taxon>
        <taxon>Bacillati</taxon>
        <taxon>Mycoplasmatota</taxon>
        <taxon>Mycoplasmoidales</taxon>
        <taxon>Metamycoplasmataceae</taxon>
        <taxon>Mycoplasmopsis</taxon>
    </lineage>
</organism>
<dbReference type="Proteomes" id="UP000217033">
    <property type="component" value="Unassembled WGS sequence"/>
</dbReference>
<protein>
    <recommendedName>
        <fullName evidence="4">DNA methylase N-4/N-6 domain-containing protein</fullName>
    </recommendedName>
</protein>
<keyword evidence="1" id="KW-0489">Methyltransferase</keyword>
<feature type="domain" description="DNA methylase N-4/N-6" evidence="4">
    <location>
        <begin position="37"/>
        <end position="245"/>
    </location>
</feature>
<proteinExistence type="predicted"/>
<dbReference type="SUPFAM" id="SSF53335">
    <property type="entry name" value="S-adenosyl-L-methionine-dependent methyltransferases"/>
    <property type="match status" value="1"/>
</dbReference>
<evidence type="ECO:0000256" key="3">
    <source>
        <dbReference type="ARBA" id="ARBA00022691"/>
    </source>
</evidence>
<dbReference type="InterPro" id="IPR002941">
    <property type="entry name" value="DNA_methylase_N4/N6"/>
</dbReference>
<evidence type="ECO:0000256" key="1">
    <source>
        <dbReference type="ARBA" id="ARBA00022603"/>
    </source>
</evidence>
<evidence type="ECO:0000256" key="2">
    <source>
        <dbReference type="ARBA" id="ARBA00022679"/>
    </source>
</evidence>
<dbReference type="Gene3D" id="3.40.50.150">
    <property type="entry name" value="Vaccinia Virus protein VP39"/>
    <property type="match status" value="1"/>
</dbReference>
<dbReference type="PRINTS" id="PR00506">
    <property type="entry name" value="D21N6MTFRASE"/>
</dbReference>
<keyword evidence="2" id="KW-0808">Transferase</keyword>
<keyword evidence="3" id="KW-0949">S-adenosyl-L-methionine</keyword>
<dbReference type="EMBL" id="NQMN01000001">
    <property type="protein sequence ID" value="PAF55566.1"/>
    <property type="molecule type" value="Genomic_DNA"/>
</dbReference>
<evidence type="ECO:0000313" key="6">
    <source>
        <dbReference type="Proteomes" id="UP000217033"/>
    </source>
</evidence>
<accession>A0ABX4H6P6</accession>
<evidence type="ECO:0000259" key="4">
    <source>
        <dbReference type="Pfam" id="PF01555"/>
    </source>
</evidence>
<reference evidence="5" key="1">
    <citation type="submission" date="2017-08" db="EMBL/GenBank/DDBJ databases">
        <authorList>
            <person name="Alvarez-Ponce D."/>
            <person name="Weitzman C.L."/>
            <person name="Tillett R.L."/>
            <person name="Sandmeier F.C."/>
            <person name="Tracy C.R."/>
        </authorList>
    </citation>
    <scope>NUCLEOTIDE SEQUENCE [LARGE SCALE GENOMIC DNA]</scope>
    <source>
        <strain evidence="5">PS6</strain>
    </source>
</reference>
<keyword evidence="6" id="KW-1185">Reference proteome</keyword>
<comment type="caution">
    <text evidence="5">The sequence shown here is derived from an EMBL/GenBank/DDBJ whole genome shotgun (WGS) entry which is preliminary data.</text>
</comment>
<sequence>MNKIGYEEMNDFLEKLNHKYLNNNVNYESSLKNATKEFKEHLRSNKNLFSGVLNFNNLEIDYETNKFVVFSKGDVGSPKRENSYQIKTFDVLHPVTKKPVRFPENGWRFTEETMQEHIKKGNLIFGVDETTSPNFKRYLNKFNDVTQDSVLKFKSSGSDTLKKILTPENSKSENLFPYPKPVALIKNLIKLINRKDITVLDFFAGSGTTGQAVMELNQEDGGNRKFILVTNNQNNIGEEITRERLYRIIKGKGSNGETIKWEFDKQTKYLENNLVNVFEVKTSKLTVNDFDRARDLKIKAKENFAILNPEWRKKNISNIYYELSSLSPYKDENEGNK</sequence>
<dbReference type="InterPro" id="IPR002295">
    <property type="entry name" value="N4/N6-MTase_EcoPI_Mod-like"/>
</dbReference>
<name>A0ABX4H6P6_9BACT</name>